<sequence length="287" mass="32045">MVVGRVLDEDTQSILRMLPGQPFVSATAFAASMSGRDHSSEMNAFVEKTFDAWLYFDNHGPRQVGFRVPQSVLPETTAAGYAVGDGLEGLAVERAGSDLLLRFRYYAEDDEGFNMGEEGDGWLHRILPVREELLAGHLDTLELAGLLGEYGDRMDGDLPAEYGLSKAGRALAAYLLIDPAILERWSSERGGMRSVESFRDWIAGRGDLIPVARWEFAAADPAKSFQIRLGRLPENCEYGRWYVTATEARGEPLAFATEDEARRGYHDEALRLQRLNDPGRWRELDPN</sequence>
<accession>A0A193C3C2</accession>
<organism evidence="1 2">
    <name type="scientific">Amycolatopsis orientalis</name>
    <name type="common">Nocardia orientalis</name>
    <dbReference type="NCBI Taxonomy" id="31958"/>
    <lineage>
        <taxon>Bacteria</taxon>
        <taxon>Bacillati</taxon>
        <taxon>Actinomycetota</taxon>
        <taxon>Actinomycetes</taxon>
        <taxon>Pseudonocardiales</taxon>
        <taxon>Pseudonocardiaceae</taxon>
        <taxon>Amycolatopsis</taxon>
    </lineage>
</organism>
<dbReference type="EMBL" id="CP016174">
    <property type="protein sequence ID" value="ANN18875.1"/>
    <property type="molecule type" value="Genomic_DNA"/>
</dbReference>
<evidence type="ECO:0000313" key="1">
    <source>
        <dbReference type="EMBL" id="ANN18875.1"/>
    </source>
</evidence>
<dbReference type="Proteomes" id="UP000093695">
    <property type="component" value="Chromosome"/>
</dbReference>
<reference evidence="1 2" key="1">
    <citation type="journal article" date="2015" name="Genome Announc.">
        <title>Draft Genome Sequence of Norvancomycin-Producing Strain Amycolatopsis orientalis CPCC200066.</title>
        <authorList>
            <person name="Lei X."/>
            <person name="Yuan F."/>
            <person name="Shi Y."/>
            <person name="Li X."/>
            <person name="Wang L."/>
            <person name="Hong B."/>
        </authorList>
    </citation>
    <scope>NUCLEOTIDE SEQUENCE [LARGE SCALE GENOMIC DNA]</scope>
    <source>
        <strain evidence="1 2">B-37</strain>
    </source>
</reference>
<name>A0A193C3C2_AMYOR</name>
<dbReference type="KEGG" id="aori:SD37_26795"/>
<dbReference type="RefSeq" id="WP_044849900.1">
    <property type="nucleotide sequence ID" value="NZ_CP016174.1"/>
</dbReference>
<proteinExistence type="predicted"/>
<keyword evidence="2" id="KW-1185">Reference proteome</keyword>
<gene>
    <name evidence="1" type="ORF">SD37_26795</name>
</gene>
<evidence type="ECO:0000313" key="2">
    <source>
        <dbReference type="Proteomes" id="UP000093695"/>
    </source>
</evidence>
<dbReference type="AlphaFoldDB" id="A0A193C3C2"/>
<protein>
    <submittedName>
        <fullName evidence="1">Uncharacterized protein</fullName>
    </submittedName>
</protein>